<dbReference type="SUPFAM" id="SSF52058">
    <property type="entry name" value="L domain-like"/>
    <property type="match status" value="1"/>
</dbReference>
<dbReference type="InterPro" id="IPR000169">
    <property type="entry name" value="Pept_cys_AS"/>
</dbReference>
<protein>
    <recommendedName>
        <fullName evidence="7">BIG2 domain-containing protein</fullName>
    </recommendedName>
</protein>
<dbReference type="Gene3D" id="3.80.10.10">
    <property type="entry name" value="Ribonuclease Inhibitor"/>
    <property type="match status" value="1"/>
</dbReference>
<dbReference type="Pfam" id="PF02368">
    <property type="entry name" value="Big_2"/>
    <property type="match status" value="1"/>
</dbReference>
<dbReference type="Pfam" id="PF18560">
    <property type="entry name" value="Lectin_like"/>
    <property type="match status" value="1"/>
</dbReference>
<evidence type="ECO:0000256" key="1">
    <source>
        <dbReference type="SAM" id="SignalP"/>
    </source>
</evidence>
<evidence type="ECO:0000313" key="6">
    <source>
        <dbReference type="Proteomes" id="UP000195139"/>
    </source>
</evidence>
<dbReference type="EMBL" id="NGLE02000001">
    <property type="protein sequence ID" value="MEI5993792.1"/>
    <property type="molecule type" value="Genomic_DNA"/>
</dbReference>
<dbReference type="CDD" id="cd02619">
    <property type="entry name" value="Peptidase_C1"/>
    <property type="match status" value="1"/>
</dbReference>
<dbReference type="Proteomes" id="UP000195139">
    <property type="component" value="Unassembled WGS sequence"/>
</dbReference>
<dbReference type="InterPro" id="IPR025660">
    <property type="entry name" value="Pept_his_AS"/>
</dbReference>
<dbReference type="AlphaFoldDB" id="A0A242CCA7"/>
<evidence type="ECO:0008006" key="7">
    <source>
        <dbReference type="Google" id="ProtNLM"/>
    </source>
</evidence>
<feature type="signal peptide" evidence="1">
    <location>
        <begin position="1"/>
        <end position="25"/>
    </location>
</feature>
<feature type="domain" description="Peptidase C1A papain C-terminal" evidence="3">
    <location>
        <begin position="65"/>
        <end position="330"/>
    </location>
</feature>
<keyword evidence="6" id="KW-1185">Reference proteome</keyword>
<dbReference type="InterPro" id="IPR008964">
    <property type="entry name" value="Invasin/intimin_cell_adhesion"/>
</dbReference>
<dbReference type="Gene3D" id="3.90.70.10">
    <property type="entry name" value="Cysteine proteinases"/>
    <property type="match status" value="1"/>
</dbReference>
<dbReference type="EMBL" id="NGLE01000003">
    <property type="protein sequence ID" value="OTO07826.1"/>
    <property type="molecule type" value="Genomic_DNA"/>
</dbReference>
<reference evidence="4 6" key="2">
    <citation type="submission" date="2018-07" db="EMBL/GenBank/DDBJ databases">
        <title>The Genome Sequence of Enterococcus sp. DIV0659b.</title>
        <authorList>
            <consortium name="The Broad Institute Genomics Platform"/>
            <consortium name="The Broad Institute Genomic Center for Infectious Diseases"/>
            <person name="Earl A."/>
            <person name="Manson A."/>
            <person name="Schwartman J."/>
            <person name="Gilmore M."/>
            <person name="Abouelleil A."/>
            <person name="Cao P."/>
            <person name="Chapman S."/>
            <person name="Cusick C."/>
            <person name="Shea T."/>
            <person name="Young S."/>
            <person name="Neafsey D."/>
            <person name="Nusbaum C."/>
            <person name="Birren B."/>
        </authorList>
    </citation>
    <scope>NUCLEOTIDE SEQUENCE [LARGE SCALE GENOMIC DNA]</scope>
    <source>
        <strain evidence="4 6">4G2_DIV0659</strain>
    </source>
</reference>
<dbReference type="InterPro" id="IPR003343">
    <property type="entry name" value="Big_2"/>
</dbReference>
<dbReference type="InterPro" id="IPR032675">
    <property type="entry name" value="LRR_dom_sf"/>
</dbReference>
<dbReference type="GO" id="GO:0008234">
    <property type="term" value="F:cysteine-type peptidase activity"/>
    <property type="evidence" value="ECO:0007669"/>
    <property type="project" value="InterPro"/>
</dbReference>
<dbReference type="RefSeq" id="WP_179190449.1">
    <property type="nucleotide sequence ID" value="NZ_NGLE02000001.1"/>
</dbReference>
<reference evidence="5" key="1">
    <citation type="submission" date="2017-05" db="EMBL/GenBank/DDBJ databases">
        <title>The Genome Sequence of Enterococcus sp. 4G2_DIV0659.</title>
        <authorList>
            <consortium name="The Broad Institute Genomics Platform"/>
            <consortium name="The Broad Institute Genomic Center for Infectious Diseases"/>
            <person name="Earl A."/>
            <person name="Manson A."/>
            <person name="Schwartman J."/>
            <person name="Gilmore M."/>
            <person name="Abouelleil A."/>
            <person name="Cao P."/>
            <person name="Chapman S."/>
            <person name="Cusick C."/>
            <person name="Shea T."/>
            <person name="Young S."/>
            <person name="Neafsey D."/>
            <person name="Nusbaum C."/>
            <person name="Birren B."/>
        </authorList>
    </citation>
    <scope>NUCLEOTIDE SEQUENCE [LARGE SCALE GENOMIC DNA]</scope>
    <source>
        <strain evidence="5">4G2_DIV0659</strain>
    </source>
</reference>
<dbReference type="InterPro" id="IPR005046">
    <property type="entry name" value="DUF285"/>
</dbReference>
<dbReference type="Gene3D" id="2.60.40.1080">
    <property type="match status" value="1"/>
</dbReference>
<evidence type="ECO:0000313" key="5">
    <source>
        <dbReference type="EMBL" id="OTO07826.1"/>
    </source>
</evidence>
<dbReference type="GO" id="GO:0006508">
    <property type="term" value="P:proteolysis"/>
    <property type="evidence" value="ECO:0007669"/>
    <property type="project" value="InterPro"/>
</dbReference>
<evidence type="ECO:0000259" key="2">
    <source>
        <dbReference type="SMART" id="SM00635"/>
    </source>
</evidence>
<proteinExistence type="predicted"/>
<dbReference type="PROSITE" id="PS00639">
    <property type="entry name" value="THIOL_PROTEASE_HIS"/>
    <property type="match status" value="1"/>
</dbReference>
<evidence type="ECO:0000313" key="4">
    <source>
        <dbReference type="EMBL" id="MEI5993792.1"/>
    </source>
</evidence>
<feature type="chain" id="PRO_5013077219" description="BIG2 domain-containing protein" evidence="1">
    <location>
        <begin position="26"/>
        <end position="880"/>
    </location>
</feature>
<dbReference type="NCBIfam" id="TIGR02167">
    <property type="entry name" value="Liste_lipo_26"/>
    <property type="match status" value="4"/>
</dbReference>
<keyword evidence="1" id="KW-0732">Signal</keyword>
<sequence>MKKMKALGVTLAMLLLVFCGEKALAYDQIYELKEYKIDDNAGTIIIDRPTIPQTKSEESRLRNNLPEKFDFNTGNVKTETRNQGELGICWAYSASDNITISNKKEFGKEYLLSPNYYNYYSASNAFTDSNNPFGTRVLNSGGNSESVFMQNHLGNVGILEKDFNTPTEVRLSSPIGIQEFKNLQTKKSPVSVEGIEIVHGISYADITEEEKTRKIDEMKQAIYRHGAISFSYNTDASHSSSYFNNEKKSSFVPAKDVGKGKVTIVNDRMLKTNHGIVIVGWDNEFNSDNFTVKPESNGAFLVKNSWGGDPYFYISYEDIYILNSQNYAVDTKMTSYDKNNTYVNTRADRYATVKNYNRTVYLGNVYTTGHLKEQLKAVSFYTEQKEVSYEVYYYDKAIRGENYGDIRDMTKIAQGKIDIPGMKEIATETIEIEQNKDYSVIVKIVYPEDVPHFSLFMQSVKNANEGNYPELKEGKSFLSKESTNNNMYWQGVSSGEVYGRRNNIYLNAYTNVAKEVPVTGVSVSDVTRDLKVDEQIQLSASVSPENASNKKVNWTSSNNNIATVTAEGLITAKNEGTVTITVTTVDGKKSANCQIKISEKDQYGTAPWLWDESTQTITFGEGNFPSTSETNGVYETIQLNALNKKPIKHIKFTGKVKLNKESSYLFANLYRLKSIENIHLLDTSEVVNMSRMFFSTDELMSLDLSSWDTSQVIDMSSMFHASYITSLSVLNWNTSNVNDMSSMFSHTYRLKSLDLSNWDTSKVQNMSFMFGSTTGINSLDLSNFNTSSVMNMSGMFYCSFVKAIDISNFNTSNVNDMQGMFQSANKIEQLTLGEKTILKENCSLVSGEWISQDQTIVYNNTKEFITQYDGSHSGIYNKSK</sequence>
<dbReference type="SMART" id="SM00645">
    <property type="entry name" value="Pept_C1"/>
    <property type="match status" value="1"/>
</dbReference>
<dbReference type="STRING" id="1834181.A5880_002096"/>
<organism evidence="5">
    <name type="scientific">Candidatus Enterococcus mansonii</name>
    <dbReference type="NCBI Taxonomy" id="1834181"/>
    <lineage>
        <taxon>Bacteria</taxon>
        <taxon>Bacillati</taxon>
        <taxon>Bacillota</taxon>
        <taxon>Bacilli</taxon>
        <taxon>Lactobacillales</taxon>
        <taxon>Enterococcaceae</taxon>
        <taxon>Enterococcus</taxon>
    </lineage>
</organism>
<dbReference type="InterPro" id="IPR038765">
    <property type="entry name" value="Papain-like_cys_pep_sf"/>
</dbReference>
<comment type="caution">
    <text evidence="5">The sequence shown here is derived from an EMBL/GenBank/DDBJ whole genome shotgun (WGS) entry which is preliminary data.</text>
</comment>
<dbReference type="InterPro" id="IPR011889">
    <property type="entry name" value="Liste_lipo_26"/>
</dbReference>
<dbReference type="SUPFAM" id="SSF54001">
    <property type="entry name" value="Cysteine proteinases"/>
    <property type="match status" value="1"/>
</dbReference>
<dbReference type="InterPro" id="IPR000668">
    <property type="entry name" value="Peptidase_C1A_C"/>
</dbReference>
<dbReference type="InterPro" id="IPR040528">
    <property type="entry name" value="Lectin-like"/>
</dbReference>
<dbReference type="SUPFAM" id="SSF49373">
    <property type="entry name" value="Invasin/intimin cell-adhesion fragments"/>
    <property type="match status" value="1"/>
</dbReference>
<accession>A0A242CCA7</accession>
<dbReference type="Pfam" id="PF03382">
    <property type="entry name" value="DUF285"/>
    <property type="match status" value="1"/>
</dbReference>
<gene>
    <name evidence="4" type="ORF">A5880_001339</name>
    <name evidence="5" type="ORF">A5880_002096</name>
</gene>
<feature type="domain" description="BIG2" evidence="2">
    <location>
        <begin position="517"/>
        <end position="594"/>
    </location>
</feature>
<dbReference type="PROSITE" id="PS00139">
    <property type="entry name" value="THIOL_PROTEASE_CYS"/>
    <property type="match status" value="1"/>
</dbReference>
<dbReference type="SMART" id="SM00635">
    <property type="entry name" value="BID_2"/>
    <property type="match status" value="1"/>
</dbReference>
<name>A0A242CCA7_9ENTE</name>
<evidence type="ECO:0000259" key="3">
    <source>
        <dbReference type="SMART" id="SM00645"/>
    </source>
</evidence>